<keyword evidence="6" id="KW-0472">Membrane</keyword>
<organism evidence="8">
    <name type="scientific">Aphanomyces invadans</name>
    <dbReference type="NCBI Taxonomy" id="157072"/>
    <lineage>
        <taxon>Eukaryota</taxon>
        <taxon>Sar</taxon>
        <taxon>Stramenopiles</taxon>
        <taxon>Oomycota</taxon>
        <taxon>Saprolegniomycetes</taxon>
        <taxon>Saprolegniales</taxon>
        <taxon>Verrucalvaceae</taxon>
        <taxon>Aphanomyces</taxon>
    </lineage>
</organism>
<keyword evidence="1" id="KW-0479">Metal-binding</keyword>
<evidence type="ECO:0000256" key="2">
    <source>
        <dbReference type="ARBA" id="ARBA00022771"/>
    </source>
</evidence>
<evidence type="ECO:0000256" key="1">
    <source>
        <dbReference type="ARBA" id="ARBA00022723"/>
    </source>
</evidence>
<dbReference type="GeneID" id="20081347"/>
<name>A0A024UGR0_9STRA</name>
<keyword evidence="4" id="KW-0862">Zinc</keyword>
<dbReference type="GO" id="GO:0004842">
    <property type="term" value="F:ubiquitin-protein transferase activity"/>
    <property type="evidence" value="ECO:0007669"/>
    <property type="project" value="InterPro"/>
</dbReference>
<dbReference type="PROSITE" id="PS01358">
    <property type="entry name" value="ZF_RANBP2_1"/>
    <property type="match status" value="1"/>
</dbReference>
<accession>A0A024UGR0</accession>
<dbReference type="OrthoDB" id="10063208at2759"/>
<evidence type="ECO:0000256" key="4">
    <source>
        <dbReference type="ARBA" id="ARBA00022833"/>
    </source>
</evidence>
<dbReference type="InterPro" id="IPR001876">
    <property type="entry name" value="Znf_RanBP2"/>
</dbReference>
<evidence type="ECO:0000313" key="8">
    <source>
        <dbReference type="EMBL" id="ETW05375.1"/>
    </source>
</evidence>
<keyword evidence="3 5" id="KW-0833">Ubl conjugation pathway</keyword>
<evidence type="ECO:0000259" key="7">
    <source>
        <dbReference type="PROSITE" id="PS50237"/>
    </source>
</evidence>
<keyword evidence="2" id="KW-0863">Zinc-finger</keyword>
<dbReference type="SUPFAM" id="SSF56204">
    <property type="entry name" value="Hect, E3 ligase catalytic domain"/>
    <property type="match status" value="1"/>
</dbReference>
<protein>
    <recommendedName>
        <fullName evidence="7">HECT domain-containing protein</fullName>
    </recommendedName>
</protein>
<dbReference type="InterPro" id="IPR000569">
    <property type="entry name" value="HECT_dom"/>
</dbReference>
<feature type="domain" description="HECT" evidence="7">
    <location>
        <begin position="377"/>
        <end position="404"/>
    </location>
</feature>
<evidence type="ECO:0000256" key="5">
    <source>
        <dbReference type="PROSITE-ProRule" id="PRU00104"/>
    </source>
</evidence>
<dbReference type="AlphaFoldDB" id="A0A024UGR0"/>
<sequence>MDDIIPVYVGIAAGVGIVLLCMCSRMTRNTWHIDTALVEAFLAEDNLHHLEHTLQRHDIEELLREVERWECSVCGFLNVVPQPACSLCHTKHGVKLIEPFQHDVVQSHLGTNSSYVGSALFKYSALSSSLHAAWASPITSVRGVKSSMQRATISSTSGKVSSLKRMTASRILHWTSLLHHALLPEDLNHHQRSARMRRQWRRKMDPRNYQVVWVRQFTDHDDFSVAYVIQLNPPDSVKGCFEIDVADTRVDFELHAIVSSNVGDASSPPRDTDDQKIAWTPLELVDGNYTVMGTKLADPLWRALLSVSEMKFTCKYAWFLEQAASLVVPYEVKYVLQRLCRDAIQRDDLGRFDRHSLFRTPRSAVLEEAVRRLNHMHSTSLCAILRIHFTGESGHDAGAVLREW</sequence>
<comment type="caution">
    <text evidence="5">Lacks conserved residue(s) required for the propagation of feature annotation.</text>
</comment>
<dbReference type="Gene3D" id="3.90.1750.10">
    <property type="entry name" value="Hect, E3 ligase catalytic domains"/>
    <property type="match status" value="1"/>
</dbReference>
<keyword evidence="6" id="KW-1133">Transmembrane helix</keyword>
<reference evidence="8" key="1">
    <citation type="submission" date="2013-12" db="EMBL/GenBank/DDBJ databases">
        <title>The Genome Sequence of Aphanomyces invadans NJM9701.</title>
        <authorList>
            <consortium name="The Broad Institute Genomics Platform"/>
            <person name="Russ C."/>
            <person name="Tyler B."/>
            <person name="van West P."/>
            <person name="Dieguez-Uribeondo J."/>
            <person name="Young S.K."/>
            <person name="Zeng Q."/>
            <person name="Gargeya S."/>
            <person name="Fitzgerald M."/>
            <person name="Abouelleil A."/>
            <person name="Alvarado L."/>
            <person name="Chapman S.B."/>
            <person name="Gainer-Dewar J."/>
            <person name="Goldberg J."/>
            <person name="Griggs A."/>
            <person name="Gujja S."/>
            <person name="Hansen M."/>
            <person name="Howarth C."/>
            <person name="Imamovic A."/>
            <person name="Ireland A."/>
            <person name="Larimer J."/>
            <person name="McCowan C."/>
            <person name="Murphy C."/>
            <person name="Pearson M."/>
            <person name="Poon T.W."/>
            <person name="Priest M."/>
            <person name="Roberts A."/>
            <person name="Saif S."/>
            <person name="Shea T."/>
            <person name="Sykes S."/>
            <person name="Wortman J."/>
            <person name="Nusbaum C."/>
            <person name="Birren B."/>
        </authorList>
    </citation>
    <scope>NUCLEOTIDE SEQUENCE [LARGE SCALE GENOMIC DNA]</scope>
    <source>
        <strain evidence="8">NJM9701</strain>
    </source>
</reference>
<feature type="transmembrane region" description="Helical" evidence="6">
    <location>
        <begin position="6"/>
        <end position="23"/>
    </location>
</feature>
<gene>
    <name evidence="8" type="ORF">H310_04297</name>
</gene>
<dbReference type="GO" id="GO:0008270">
    <property type="term" value="F:zinc ion binding"/>
    <property type="evidence" value="ECO:0007669"/>
    <property type="project" value="UniProtKB-KW"/>
</dbReference>
<dbReference type="VEuPathDB" id="FungiDB:H310_04297"/>
<proteinExistence type="predicted"/>
<dbReference type="InterPro" id="IPR035983">
    <property type="entry name" value="Hect_E3_ubiquitin_ligase"/>
</dbReference>
<dbReference type="PROSITE" id="PS50237">
    <property type="entry name" value="HECT"/>
    <property type="match status" value="1"/>
</dbReference>
<dbReference type="EMBL" id="KI913957">
    <property type="protein sequence ID" value="ETW05375.1"/>
    <property type="molecule type" value="Genomic_DNA"/>
</dbReference>
<dbReference type="RefSeq" id="XP_008866816.1">
    <property type="nucleotide sequence ID" value="XM_008868594.1"/>
</dbReference>
<evidence type="ECO:0000256" key="3">
    <source>
        <dbReference type="ARBA" id="ARBA00022786"/>
    </source>
</evidence>
<evidence type="ECO:0000256" key="6">
    <source>
        <dbReference type="SAM" id="Phobius"/>
    </source>
</evidence>
<keyword evidence="6" id="KW-0812">Transmembrane</keyword>